<protein>
    <submittedName>
        <fullName evidence="2">Uncharacterized protein</fullName>
    </submittedName>
</protein>
<gene>
    <name evidence="2" type="ORF">PG991_015236</name>
</gene>
<dbReference type="Proteomes" id="UP001396898">
    <property type="component" value="Unassembled WGS sequence"/>
</dbReference>
<proteinExistence type="predicted"/>
<name>A0ABR1R122_9PEZI</name>
<reference evidence="2 3" key="1">
    <citation type="submission" date="2023-01" db="EMBL/GenBank/DDBJ databases">
        <title>Analysis of 21 Apiospora genomes using comparative genomics revels a genus with tremendous synthesis potential of carbohydrate active enzymes and secondary metabolites.</title>
        <authorList>
            <person name="Sorensen T."/>
        </authorList>
    </citation>
    <scope>NUCLEOTIDE SEQUENCE [LARGE SCALE GENOMIC DNA]</scope>
    <source>
        <strain evidence="2 3">CBS 20057</strain>
    </source>
</reference>
<accession>A0ABR1R122</accession>
<evidence type="ECO:0000256" key="1">
    <source>
        <dbReference type="SAM" id="MobiDB-lite"/>
    </source>
</evidence>
<evidence type="ECO:0000313" key="3">
    <source>
        <dbReference type="Proteomes" id="UP001396898"/>
    </source>
</evidence>
<comment type="caution">
    <text evidence="2">The sequence shown here is derived from an EMBL/GenBank/DDBJ whole genome shotgun (WGS) entry which is preliminary data.</text>
</comment>
<feature type="region of interest" description="Disordered" evidence="1">
    <location>
        <begin position="1"/>
        <end position="34"/>
    </location>
</feature>
<sequence>MSRVRESENGSDSELEQPRKRQKTSMDSSIGQPTFDATPILQPRLETHAFHLCCTHWVCNPNEYKFVIPLSDIPGLNRIALGVRDTAIYIKVRIRLFDSDARYCIYFPPGDLEGGVHWHVPYSTACPWDDRAARLSCIPDTNFLAHLMAKALHQQLRSGEQRLRESLRKTRVEEIRSDLIHIAREASNYVTTCCIVCGKPLGFTAARPIACSVQCQDEFQKWPLNVRLSPLLRDPSMIDLLLTCLNAQLKAIMDPDLHPFGDRDPPPLPEFPDPARTCLVLDTFPPMTPGITLKSIIDSGDMGNERCKVLDWLCSRFQGMIVSAPVTDQVTFVIPERAQPPHPKLKPKTYILMNTNAPRHKQFEDQLAKCNQGGIGSAAFHGSPAQNVLNILCGGLRENPSERRLVWYSGDPFISTYYMSRGVRRDRGPQLYRSWGNSMFMNQQILFGVEIAGPVDLESEGGEECRQERIMVRHLFVIPTSTLEPVRKAELDREDGKKDGKLQGGDKAWARRNIRPQMEATFAHIHNGSLIKEASTL</sequence>
<organism evidence="2 3">
    <name type="scientific">Apiospora marii</name>
    <dbReference type="NCBI Taxonomy" id="335849"/>
    <lineage>
        <taxon>Eukaryota</taxon>
        <taxon>Fungi</taxon>
        <taxon>Dikarya</taxon>
        <taxon>Ascomycota</taxon>
        <taxon>Pezizomycotina</taxon>
        <taxon>Sordariomycetes</taxon>
        <taxon>Xylariomycetidae</taxon>
        <taxon>Amphisphaeriales</taxon>
        <taxon>Apiosporaceae</taxon>
        <taxon>Apiospora</taxon>
    </lineage>
</organism>
<keyword evidence="3" id="KW-1185">Reference proteome</keyword>
<evidence type="ECO:0000313" key="2">
    <source>
        <dbReference type="EMBL" id="KAK7995769.1"/>
    </source>
</evidence>
<dbReference type="EMBL" id="JAQQWI010000022">
    <property type="protein sequence ID" value="KAK7995769.1"/>
    <property type="molecule type" value="Genomic_DNA"/>
</dbReference>